<dbReference type="EMBL" id="UYRV01011420">
    <property type="protein sequence ID" value="VDK58115.1"/>
    <property type="molecule type" value="Genomic_DNA"/>
</dbReference>
<evidence type="ECO:0000259" key="1">
    <source>
        <dbReference type="Pfam" id="PF01683"/>
    </source>
</evidence>
<dbReference type="SUPFAM" id="SSF57625">
    <property type="entry name" value="Invertebrate chitin-binding proteins"/>
    <property type="match status" value="1"/>
</dbReference>
<dbReference type="Pfam" id="PF01683">
    <property type="entry name" value="EB"/>
    <property type="match status" value="1"/>
</dbReference>
<accession>A0A3P6RVF0</accession>
<reference evidence="2 3" key="1">
    <citation type="submission" date="2018-11" db="EMBL/GenBank/DDBJ databases">
        <authorList>
            <consortium name="Pathogen Informatics"/>
        </authorList>
    </citation>
    <scope>NUCLEOTIDE SEQUENCE [LARGE SCALE GENOMIC DNA]</scope>
</reference>
<keyword evidence="3" id="KW-1185">Reference proteome</keyword>
<organism evidence="2 3">
    <name type="scientific">Cylicostephanus goldi</name>
    <name type="common">Nematode worm</name>
    <dbReference type="NCBI Taxonomy" id="71465"/>
    <lineage>
        <taxon>Eukaryota</taxon>
        <taxon>Metazoa</taxon>
        <taxon>Ecdysozoa</taxon>
        <taxon>Nematoda</taxon>
        <taxon>Chromadorea</taxon>
        <taxon>Rhabditida</taxon>
        <taxon>Rhabditina</taxon>
        <taxon>Rhabditomorpha</taxon>
        <taxon>Strongyloidea</taxon>
        <taxon>Strongylidae</taxon>
        <taxon>Cylicostephanus</taxon>
    </lineage>
</organism>
<feature type="domain" description="EB" evidence="1">
    <location>
        <begin position="35"/>
        <end position="96"/>
    </location>
</feature>
<dbReference type="InterPro" id="IPR006149">
    <property type="entry name" value="EB_dom"/>
</dbReference>
<gene>
    <name evidence="2" type="ORF">CGOC_LOCUS4221</name>
</gene>
<dbReference type="GO" id="GO:0008061">
    <property type="term" value="F:chitin binding"/>
    <property type="evidence" value="ECO:0007669"/>
    <property type="project" value="InterPro"/>
</dbReference>
<evidence type="ECO:0000313" key="2">
    <source>
        <dbReference type="EMBL" id="VDK58115.1"/>
    </source>
</evidence>
<proteinExistence type="predicted"/>
<name>A0A3P6RVF0_CYLGO</name>
<dbReference type="Proteomes" id="UP000271889">
    <property type="component" value="Unassembled WGS sequence"/>
</dbReference>
<dbReference type="AlphaFoldDB" id="A0A3P6RVF0"/>
<sequence length="124" mass="13632">MDGLLAADPDGNPTAFLSCQSSGSDLAGFWERRVCPDGMVFDFINQQCLQRKHRKQPLLNIAILNNSCAHGETCIGGTVCDLERLRCLCPYGTVPQLETLSCLKPQTSYNSFGSFGNFDKPVRL</sequence>
<dbReference type="OrthoDB" id="504708at2759"/>
<protein>
    <recommendedName>
        <fullName evidence="1">EB domain-containing protein</fullName>
    </recommendedName>
</protein>
<evidence type="ECO:0000313" key="3">
    <source>
        <dbReference type="Proteomes" id="UP000271889"/>
    </source>
</evidence>
<dbReference type="InterPro" id="IPR036508">
    <property type="entry name" value="Chitin-bd_dom_sf"/>
</dbReference>